<evidence type="ECO:0000313" key="6">
    <source>
        <dbReference type="EMBL" id="KTT70857.1"/>
    </source>
</evidence>
<dbReference type="PANTHER" id="PTHR33337">
    <property type="entry name" value="GFA DOMAIN-CONTAINING PROTEIN"/>
    <property type="match status" value="1"/>
</dbReference>
<dbReference type="PANTHER" id="PTHR33337:SF40">
    <property type="entry name" value="CENP-V_GFA DOMAIN-CONTAINING PROTEIN-RELATED"/>
    <property type="match status" value="1"/>
</dbReference>
<keyword evidence="3" id="KW-0862">Zinc</keyword>
<keyword evidence="7" id="KW-1185">Reference proteome</keyword>
<dbReference type="EMBL" id="LDTB01000046">
    <property type="protein sequence ID" value="KTT70857.1"/>
    <property type="molecule type" value="Genomic_DNA"/>
</dbReference>
<evidence type="ECO:0000256" key="1">
    <source>
        <dbReference type="ARBA" id="ARBA00005495"/>
    </source>
</evidence>
<gene>
    <name evidence="6" type="ORF">NS334_11540</name>
</gene>
<dbReference type="InterPro" id="IPR006913">
    <property type="entry name" value="CENP-V/GFA"/>
</dbReference>
<sequence length="148" mass="16083">MARAMTGGCQCGSVRYSVEVADADAMFCHCRMCQRATGGVFAALKQVPRAAVTWITREPDRFRSSEIALRGFCARCGTPLTYEGIGDDSLDLTVGSFDDPGSLHPVIVVGVESRLAAWHGARDLPEKRTAEIPAVVRKWIETRGKVPD</sequence>
<dbReference type="OrthoDB" id="7186766at2"/>
<dbReference type="Gene3D" id="3.90.1590.10">
    <property type="entry name" value="glutathione-dependent formaldehyde- activating enzyme (gfa)"/>
    <property type="match status" value="1"/>
</dbReference>
<dbReference type="SUPFAM" id="SSF51316">
    <property type="entry name" value="Mss4-like"/>
    <property type="match status" value="1"/>
</dbReference>
<dbReference type="PROSITE" id="PS51891">
    <property type="entry name" value="CENP_V_GFA"/>
    <property type="match status" value="1"/>
</dbReference>
<dbReference type="AlphaFoldDB" id="A0A147I0C1"/>
<dbReference type="GO" id="GO:0016846">
    <property type="term" value="F:carbon-sulfur lyase activity"/>
    <property type="evidence" value="ECO:0007669"/>
    <property type="project" value="InterPro"/>
</dbReference>
<keyword evidence="2" id="KW-0479">Metal-binding</keyword>
<comment type="caution">
    <text evidence="6">The sequence shown here is derived from an EMBL/GenBank/DDBJ whole genome shotgun (WGS) entry which is preliminary data.</text>
</comment>
<organism evidence="6 7">
    <name type="scientific">Sphingomonas endophytica</name>
    <dbReference type="NCBI Taxonomy" id="869719"/>
    <lineage>
        <taxon>Bacteria</taxon>
        <taxon>Pseudomonadati</taxon>
        <taxon>Pseudomonadota</taxon>
        <taxon>Alphaproteobacteria</taxon>
        <taxon>Sphingomonadales</taxon>
        <taxon>Sphingomonadaceae</taxon>
        <taxon>Sphingomonas</taxon>
    </lineage>
</organism>
<evidence type="ECO:0000256" key="3">
    <source>
        <dbReference type="ARBA" id="ARBA00022833"/>
    </source>
</evidence>
<dbReference type="GO" id="GO:0046872">
    <property type="term" value="F:metal ion binding"/>
    <property type="evidence" value="ECO:0007669"/>
    <property type="project" value="UniProtKB-KW"/>
</dbReference>
<keyword evidence="4" id="KW-0456">Lyase</keyword>
<protein>
    <submittedName>
        <fullName evidence="6">Aldehyde-activating protein</fullName>
    </submittedName>
</protein>
<proteinExistence type="inferred from homology"/>
<evidence type="ECO:0000256" key="2">
    <source>
        <dbReference type="ARBA" id="ARBA00022723"/>
    </source>
</evidence>
<evidence type="ECO:0000313" key="7">
    <source>
        <dbReference type="Proteomes" id="UP000074310"/>
    </source>
</evidence>
<dbReference type="Proteomes" id="UP000074310">
    <property type="component" value="Unassembled WGS sequence"/>
</dbReference>
<dbReference type="InterPro" id="IPR011057">
    <property type="entry name" value="Mss4-like_sf"/>
</dbReference>
<dbReference type="Pfam" id="PF04828">
    <property type="entry name" value="GFA"/>
    <property type="match status" value="1"/>
</dbReference>
<name>A0A147I0C1_9SPHN</name>
<reference evidence="6 7" key="1">
    <citation type="journal article" date="2016" name="Front. Microbiol.">
        <title>Genomic Resource of Rice Seed Associated Bacteria.</title>
        <authorList>
            <person name="Midha S."/>
            <person name="Bansal K."/>
            <person name="Sharma S."/>
            <person name="Kumar N."/>
            <person name="Patil P.P."/>
            <person name="Chaudhry V."/>
            <person name="Patil P.B."/>
        </authorList>
    </citation>
    <scope>NUCLEOTIDE SEQUENCE [LARGE SCALE GENOMIC DNA]</scope>
    <source>
        <strain evidence="6 7">NS334</strain>
    </source>
</reference>
<evidence type="ECO:0000259" key="5">
    <source>
        <dbReference type="PROSITE" id="PS51891"/>
    </source>
</evidence>
<accession>A0A147I0C1</accession>
<comment type="similarity">
    <text evidence="1">Belongs to the Gfa family.</text>
</comment>
<feature type="domain" description="CENP-V/GFA" evidence="5">
    <location>
        <begin position="5"/>
        <end position="119"/>
    </location>
</feature>
<evidence type="ECO:0000256" key="4">
    <source>
        <dbReference type="ARBA" id="ARBA00023239"/>
    </source>
</evidence>
<dbReference type="PATRIC" id="fig|869719.3.peg.2251"/>